<accession>M7P094</accession>
<evidence type="ECO:0000256" key="5">
    <source>
        <dbReference type="ARBA" id="ARBA00023163"/>
    </source>
</evidence>
<sequence>MNKQTPRLAVVEDDPEQRETLQAWLELNDYSVWSVGSAESFYKMAAVDPVDILIIDLGLPGEDGTATIEHLRKYSDVGIIVVSARSRAYDRVQAIQCGADIFLVKPVIPEELVSCIESLWRRIQSSTGVTTQSKSMDEQSQDTDEVWRLMGSQRQLISPNDIAVKLTPSELAIMTALARAQGPLSRHDIIIALGANPKSFQMNRIDVHLSRLRSKVNNSCQMSIPISLLPGSRLEFHGKILLL</sequence>
<proteinExistence type="predicted"/>
<keyword evidence="9" id="KW-1185">Reference proteome</keyword>
<evidence type="ECO:0000313" key="8">
    <source>
        <dbReference type="EMBL" id="EMR12886.1"/>
    </source>
</evidence>
<dbReference type="InterPro" id="IPR039420">
    <property type="entry name" value="WalR-like"/>
</dbReference>
<name>M7P094_9GAMM</name>
<dbReference type="AlphaFoldDB" id="M7P094"/>
<dbReference type="PANTHER" id="PTHR48111:SF1">
    <property type="entry name" value="TWO-COMPONENT RESPONSE REGULATOR ORR33"/>
    <property type="match status" value="1"/>
</dbReference>
<dbReference type="EMBL" id="APHR01000039">
    <property type="protein sequence ID" value="EMR12886.1"/>
    <property type="molecule type" value="Genomic_DNA"/>
</dbReference>
<evidence type="ECO:0000256" key="3">
    <source>
        <dbReference type="ARBA" id="ARBA00023015"/>
    </source>
</evidence>
<keyword evidence="3" id="KW-0805">Transcription regulation</keyword>
<dbReference type="eggNOG" id="COG0745">
    <property type="taxonomic scope" value="Bacteria"/>
</dbReference>
<dbReference type="InterPro" id="IPR011006">
    <property type="entry name" value="CheY-like_superfamily"/>
</dbReference>
<dbReference type="PROSITE" id="PS50110">
    <property type="entry name" value="RESPONSE_REGULATORY"/>
    <property type="match status" value="1"/>
</dbReference>
<evidence type="ECO:0000256" key="2">
    <source>
        <dbReference type="ARBA" id="ARBA00023012"/>
    </source>
</evidence>
<dbReference type="Pfam" id="PF00486">
    <property type="entry name" value="Trans_reg_C"/>
    <property type="match status" value="1"/>
</dbReference>
<gene>
    <name evidence="8" type="ORF">MPL1_07952</name>
</gene>
<dbReference type="SUPFAM" id="SSF46894">
    <property type="entry name" value="C-terminal effector domain of the bipartite response regulators"/>
    <property type="match status" value="1"/>
</dbReference>
<keyword evidence="5" id="KW-0804">Transcription</keyword>
<dbReference type="InterPro" id="IPR001789">
    <property type="entry name" value="Sig_transdc_resp-reg_receiver"/>
</dbReference>
<dbReference type="Gene3D" id="1.10.10.10">
    <property type="entry name" value="Winged helix-like DNA-binding domain superfamily/Winged helix DNA-binding domain"/>
    <property type="match status" value="1"/>
</dbReference>
<evidence type="ECO:0000256" key="1">
    <source>
        <dbReference type="ARBA" id="ARBA00022553"/>
    </source>
</evidence>
<dbReference type="RefSeq" id="WP_009726576.1">
    <property type="nucleotide sequence ID" value="NZ_APHR01000039.1"/>
</dbReference>
<dbReference type="STRING" id="1286106.MPL1_07952"/>
<dbReference type="Gene3D" id="3.40.50.2300">
    <property type="match status" value="1"/>
</dbReference>
<protein>
    <submittedName>
        <fullName evidence="8">Winged helix family two component transcriptional regulator</fullName>
    </submittedName>
</protein>
<dbReference type="GO" id="GO:0006355">
    <property type="term" value="P:regulation of DNA-templated transcription"/>
    <property type="evidence" value="ECO:0007669"/>
    <property type="project" value="InterPro"/>
</dbReference>
<evidence type="ECO:0000256" key="4">
    <source>
        <dbReference type="ARBA" id="ARBA00023125"/>
    </source>
</evidence>
<dbReference type="OrthoDB" id="9802426at2"/>
<dbReference type="InterPro" id="IPR036388">
    <property type="entry name" value="WH-like_DNA-bd_sf"/>
</dbReference>
<organism evidence="8 9">
    <name type="scientific">Methylophaga lonarensis MPL</name>
    <dbReference type="NCBI Taxonomy" id="1286106"/>
    <lineage>
        <taxon>Bacteria</taxon>
        <taxon>Pseudomonadati</taxon>
        <taxon>Pseudomonadota</taxon>
        <taxon>Gammaproteobacteria</taxon>
        <taxon>Thiotrichales</taxon>
        <taxon>Piscirickettsiaceae</taxon>
        <taxon>Methylophaga</taxon>
    </lineage>
</organism>
<dbReference type="GO" id="GO:0000976">
    <property type="term" value="F:transcription cis-regulatory region binding"/>
    <property type="evidence" value="ECO:0007669"/>
    <property type="project" value="TreeGrafter"/>
</dbReference>
<dbReference type="GO" id="GO:0005829">
    <property type="term" value="C:cytosol"/>
    <property type="evidence" value="ECO:0007669"/>
    <property type="project" value="TreeGrafter"/>
</dbReference>
<dbReference type="PANTHER" id="PTHR48111">
    <property type="entry name" value="REGULATOR OF RPOS"/>
    <property type="match status" value="1"/>
</dbReference>
<keyword evidence="4" id="KW-0238">DNA-binding</keyword>
<evidence type="ECO:0000256" key="6">
    <source>
        <dbReference type="PROSITE-ProRule" id="PRU00169"/>
    </source>
</evidence>
<dbReference type="SUPFAM" id="SSF52172">
    <property type="entry name" value="CheY-like"/>
    <property type="match status" value="1"/>
</dbReference>
<evidence type="ECO:0000259" key="7">
    <source>
        <dbReference type="PROSITE" id="PS50110"/>
    </source>
</evidence>
<feature type="modified residue" description="4-aspartylphosphate" evidence="6">
    <location>
        <position position="56"/>
    </location>
</feature>
<dbReference type="Proteomes" id="UP000012019">
    <property type="component" value="Unassembled WGS sequence"/>
</dbReference>
<dbReference type="GO" id="GO:0000156">
    <property type="term" value="F:phosphorelay response regulator activity"/>
    <property type="evidence" value="ECO:0007669"/>
    <property type="project" value="TreeGrafter"/>
</dbReference>
<feature type="domain" description="Response regulatory" evidence="7">
    <location>
        <begin position="7"/>
        <end position="120"/>
    </location>
</feature>
<dbReference type="InterPro" id="IPR001867">
    <property type="entry name" value="OmpR/PhoB-type_DNA-bd"/>
</dbReference>
<comment type="caution">
    <text evidence="8">The sequence shown here is derived from an EMBL/GenBank/DDBJ whole genome shotgun (WGS) entry which is preliminary data.</text>
</comment>
<dbReference type="PATRIC" id="fig|1286106.3.peg.1595"/>
<dbReference type="Pfam" id="PF00072">
    <property type="entry name" value="Response_reg"/>
    <property type="match status" value="1"/>
</dbReference>
<keyword evidence="2" id="KW-0902">Two-component regulatory system</keyword>
<dbReference type="InterPro" id="IPR016032">
    <property type="entry name" value="Sig_transdc_resp-reg_C-effctor"/>
</dbReference>
<dbReference type="GO" id="GO:0032993">
    <property type="term" value="C:protein-DNA complex"/>
    <property type="evidence" value="ECO:0007669"/>
    <property type="project" value="TreeGrafter"/>
</dbReference>
<evidence type="ECO:0000313" key="9">
    <source>
        <dbReference type="Proteomes" id="UP000012019"/>
    </source>
</evidence>
<keyword evidence="1 6" id="KW-0597">Phosphoprotein</keyword>
<dbReference type="SMART" id="SM00448">
    <property type="entry name" value="REC"/>
    <property type="match status" value="1"/>
</dbReference>
<reference evidence="8 9" key="1">
    <citation type="journal article" date="2013" name="Genome Announc.">
        <title>Draft Genome Sequence of Methylophaga lonarensis MPLT, a Haloalkaliphilic (Non-Methane-Utilizing) Methylotroph.</title>
        <authorList>
            <person name="Shetty S.A."/>
            <person name="Marathe N.P."/>
            <person name="Munot H."/>
            <person name="Antony C.P."/>
            <person name="Dhotre D.P."/>
            <person name="Murrell J.C."/>
            <person name="Shouche Y.S."/>
        </authorList>
    </citation>
    <scope>NUCLEOTIDE SEQUENCE [LARGE SCALE GENOMIC DNA]</scope>
    <source>
        <strain evidence="8 9">MPL</strain>
    </source>
</reference>